<sequence length="403" mass="42333">MSQDRDSYAPRHPSLERRSLVLWTGYRGGVDLEALDRSVSNALALPLKHAANEAGVVERAHALGMGVVLPGQAWLNQLPPADRGGAFARLPYALRTPLDPDAARLSDTSIDAYAEAFLEAQLLGRATLVTTPAHVLGTEAAAGRAQELAFAHATAAAWEQRQGWRPPPDRPDGPPRTLFATLAVRGRHVGAAAEALVDAYADLPVEGYWVVIVNGGASARQLEGITRLALGLQERTGRPVAVNGATGAHVALLASGVAATCAGLHGMRPAFPPVPIERADDTGVGIAIYHPAILGTLPLGPAYAAIRTRLFALQPCGCGHHAAGAPPTGRRAIVAHNTACLTDEARDATFMAPAIDEQRLAARVERANRLRRPLGLSDLPVGWTAVARAARAFRAGEDLADEG</sequence>
<organism evidence="1 2">
    <name type="scientific">Solirubrobacter pauli</name>
    <dbReference type="NCBI Taxonomy" id="166793"/>
    <lineage>
        <taxon>Bacteria</taxon>
        <taxon>Bacillati</taxon>
        <taxon>Actinomycetota</taxon>
        <taxon>Thermoleophilia</taxon>
        <taxon>Solirubrobacterales</taxon>
        <taxon>Solirubrobacteraceae</taxon>
        <taxon>Solirubrobacter</taxon>
    </lineage>
</organism>
<comment type="caution">
    <text evidence="1">The sequence shown here is derived from an EMBL/GenBank/DDBJ whole genome shotgun (WGS) entry which is preliminary data.</text>
</comment>
<keyword evidence="2" id="KW-1185">Reference proteome</keyword>
<proteinExistence type="predicted"/>
<accession>A0A660L1J7</accession>
<dbReference type="RefSeq" id="WP_121254833.1">
    <property type="nucleotide sequence ID" value="NZ_RBIL01000002.1"/>
</dbReference>
<dbReference type="OrthoDB" id="9890794at2"/>
<reference evidence="1 2" key="1">
    <citation type="submission" date="2018-10" db="EMBL/GenBank/DDBJ databases">
        <title>Genomic Encyclopedia of Archaeal and Bacterial Type Strains, Phase II (KMG-II): from individual species to whole genera.</title>
        <authorList>
            <person name="Goeker M."/>
        </authorList>
    </citation>
    <scope>NUCLEOTIDE SEQUENCE [LARGE SCALE GENOMIC DNA]</scope>
    <source>
        <strain evidence="1 2">DSM 14954</strain>
    </source>
</reference>
<evidence type="ECO:0000313" key="2">
    <source>
        <dbReference type="Proteomes" id="UP000278962"/>
    </source>
</evidence>
<gene>
    <name evidence="1" type="ORF">C8N24_4814</name>
</gene>
<protein>
    <submittedName>
        <fullName evidence="1">Uncharacterized protein</fullName>
    </submittedName>
</protein>
<dbReference type="AlphaFoldDB" id="A0A660L1J7"/>
<dbReference type="Proteomes" id="UP000278962">
    <property type="component" value="Unassembled WGS sequence"/>
</dbReference>
<name>A0A660L1J7_9ACTN</name>
<evidence type="ECO:0000313" key="1">
    <source>
        <dbReference type="EMBL" id="RKQ86799.1"/>
    </source>
</evidence>
<dbReference type="EMBL" id="RBIL01000002">
    <property type="protein sequence ID" value="RKQ86799.1"/>
    <property type="molecule type" value="Genomic_DNA"/>
</dbReference>